<dbReference type="EMBL" id="JAUSUW010000005">
    <property type="protein sequence ID" value="MDQ0420915.1"/>
    <property type="molecule type" value="Genomic_DNA"/>
</dbReference>
<dbReference type="RefSeq" id="WP_307372081.1">
    <property type="nucleotide sequence ID" value="NZ_JAUSUW010000005.1"/>
</dbReference>
<evidence type="ECO:0000313" key="2">
    <source>
        <dbReference type="Proteomes" id="UP001238496"/>
    </source>
</evidence>
<gene>
    <name evidence="1" type="ORF">J2045_001942</name>
</gene>
<name>A0ABU0G6E7_9HYPH</name>
<protein>
    <recommendedName>
        <fullName evidence="3">Transposase</fullName>
    </recommendedName>
</protein>
<comment type="caution">
    <text evidence="1">The sequence shown here is derived from an EMBL/GenBank/DDBJ whole genome shotgun (WGS) entry which is preliminary data.</text>
</comment>
<evidence type="ECO:0000313" key="1">
    <source>
        <dbReference type="EMBL" id="MDQ0420915.1"/>
    </source>
</evidence>
<dbReference type="Proteomes" id="UP001238496">
    <property type="component" value="Unassembled WGS sequence"/>
</dbReference>
<sequence length="113" mass="13123">MKTTEPTPVSAPFTAKEAKIHTYFAVRAARKEGWANTSAQFRAMKCECLRHGLRACDFQYFRKRIRAMRGYHLFWTTRRTSTDLSQKIVERTPRAETVASLLRALDRISIVGW</sequence>
<accession>A0ABU0G6E7</accession>
<organism evidence="1 2">
    <name type="scientific">Peteryoungia aggregata LMG 23059</name>
    <dbReference type="NCBI Taxonomy" id="1368425"/>
    <lineage>
        <taxon>Bacteria</taxon>
        <taxon>Pseudomonadati</taxon>
        <taxon>Pseudomonadota</taxon>
        <taxon>Alphaproteobacteria</taxon>
        <taxon>Hyphomicrobiales</taxon>
        <taxon>Rhizobiaceae</taxon>
        <taxon>Peteryoungia</taxon>
    </lineage>
</organism>
<reference evidence="1 2" key="1">
    <citation type="submission" date="2023-07" db="EMBL/GenBank/DDBJ databases">
        <title>Genomic Encyclopedia of Type Strains, Phase IV (KMG-IV): sequencing the most valuable type-strain genomes for metagenomic binning, comparative biology and taxonomic classification.</title>
        <authorList>
            <person name="Goeker M."/>
        </authorList>
    </citation>
    <scope>NUCLEOTIDE SEQUENCE [LARGE SCALE GENOMIC DNA]</scope>
    <source>
        <strain evidence="1 2">DSM 1111</strain>
    </source>
</reference>
<evidence type="ECO:0008006" key="3">
    <source>
        <dbReference type="Google" id="ProtNLM"/>
    </source>
</evidence>
<proteinExistence type="predicted"/>
<keyword evidence="2" id="KW-1185">Reference proteome</keyword>